<sequence>MYATIANPVGGIGDVVSRWKAQNIAVAIYHTSFVSVILGVQCMDPSTAPGSYKGMGVFVCSGMQLTAPVLIQGLPESHTYAVANKVAWVAAIIKKRLPESDWETLFINVAFGLWCNDPTVTSVRVSDVIPSLDQPTCFLYKGAGGKELWDKRDQIQEIITQGDVNEAFDTLAHDCNDFIKLLYLYDTDGVEILKPVFQDQIYWDGQLVTYQVIAAGGHRRYNKTAPKGRKSNTYKIVR</sequence>
<dbReference type="RefSeq" id="XP_014150261.1">
    <property type="nucleotide sequence ID" value="XM_014294786.1"/>
</dbReference>
<organism evidence="1 2">
    <name type="scientific">Sphaeroforma arctica JP610</name>
    <dbReference type="NCBI Taxonomy" id="667725"/>
    <lineage>
        <taxon>Eukaryota</taxon>
        <taxon>Ichthyosporea</taxon>
        <taxon>Ichthyophonida</taxon>
        <taxon>Sphaeroforma</taxon>
    </lineage>
</organism>
<dbReference type="GeneID" id="25911641"/>
<gene>
    <name evidence="1" type="ORF">SARC_11137</name>
</gene>
<proteinExistence type="predicted"/>
<evidence type="ECO:0000313" key="1">
    <source>
        <dbReference type="EMBL" id="KNC76359.1"/>
    </source>
</evidence>
<accession>A0A0L0FHU6</accession>
<keyword evidence="2" id="KW-1185">Reference proteome</keyword>
<dbReference type="EMBL" id="KQ243139">
    <property type="protein sequence ID" value="KNC76359.1"/>
    <property type="molecule type" value="Genomic_DNA"/>
</dbReference>
<name>A0A0L0FHU6_9EUKA</name>
<dbReference type="AlphaFoldDB" id="A0A0L0FHU6"/>
<protein>
    <submittedName>
        <fullName evidence="1">Uncharacterized protein</fullName>
    </submittedName>
</protein>
<evidence type="ECO:0000313" key="2">
    <source>
        <dbReference type="Proteomes" id="UP000054560"/>
    </source>
</evidence>
<dbReference type="Proteomes" id="UP000054560">
    <property type="component" value="Unassembled WGS sequence"/>
</dbReference>
<reference evidence="1 2" key="1">
    <citation type="submission" date="2011-02" db="EMBL/GenBank/DDBJ databases">
        <title>The Genome Sequence of Sphaeroforma arctica JP610.</title>
        <authorList>
            <consortium name="The Broad Institute Genome Sequencing Platform"/>
            <person name="Russ C."/>
            <person name="Cuomo C."/>
            <person name="Young S.K."/>
            <person name="Zeng Q."/>
            <person name="Gargeya S."/>
            <person name="Alvarado L."/>
            <person name="Berlin A."/>
            <person name="Chapman S.B."/>
            <person name="Chen Z."/>
            <person name="Freedman E."/>
            <person name="Gellesch M."/>
            <person name="Goldberg J."/>
            <person name="Griggs A."/>
            <person name="Gujja S."/>
            <person name="Heilman E."/>
            <person name="Heiman D."/>
            <person name="Howarth C."/>
            <person name="Mehta T."/>
            <person name="Neiman D."/>
            <person name="Pearson M."/>
            <person name="Roberts A."/>
            <person name="Saif S."/>
            <person name="Shea T."/>
            <person name="Shenoy N."/>
            <person name="Sisk P."/>
            <person name="Stolte C."/>
            <person name="Sykes S."/>
            <person name="White J."/>
            <person name="Yandava C."/>
            <person name="Burger G."/>
            <person name="Gray M.W."/>
            <person name="Holland P.W.H."/>
            <person name="King N."/>
            <person name="Lang F.B.F."/>
            <person name="Roger A.J."/>
            <person name="Ruiz-Trillo I."/>
            <person name="Haas B."/>
            <person name="Nusbaum C."/>
            <person name="Birren B."/>
        </authorList>
    </citation>
    <scope>NUCLEOTIDE SEQUENCE [LARGE SCALE GENOMIC DNA]</scope>
    <source>
        <strain evidence="1 2">JP610</strain>
    </source>
</reference>